<dbReference type="EMBL" id="FZQP02003557">
    <property type="protein sequence ID" value="VVC98459.1"/>
    <property type="molecule type" value="Genomic_DNA"/>
</dbReference>
<evidence type="ECO:0000259" key="2">
    <source>
        <dbReference type="PROSITE" id="PS50835"/>
    </source>
</evidence>
<feature type="non-terminal residue" evidence="3">
    <location>
        <position position="154"/>
    </location>
</feature>
<sequence>MDQESNFYKELYRLAINSLAKCVDFESSYELGTARLRITHVTAEDEGSYTCEATNTLGKATSCACLEGDTVVFQCAVAGLPPPWATWDKDGLIIIPSSRITIKEKDEMLRILQIEQVSIDDVGLYRISLENEYGRAEASARLEVISHKGKFYTG</sequence>
<dbReference type="InterPro" id="IPR013783">
    <property type="entry name" value="Ig-like_fold"/>
</dbReference>
<dbReference type="PANTHER" id="PTHR47633">
    <property type="entry name" value="IMMUNOGLOBULIN"/>
    <property type="match status" value="1"/>
</dbReference>
<dbReference type="AlphaFoldDB" id="A0A5E4QK95"/>
<evidence type="ECO:0000256" key="1">
    <source>
        <dbReference type="ARBA" id="ARBA00023157"/>
    </source>
</evidence>
<dbReference type="InterPro" id="IPR013151">
    <property type="entry name" value="Immunoglobulin_dom"/>
</dbReference>
<keyword evidence="4" id="KW-1185">Reference proteome</keyword>
<reference evidence="3 4" key="1">
    <citation type="submission" date="2017-07" db="EMBL/GenBank/DDBJ databases">
        <authorList>
            <person name="Talla V."/>
            <person name="Backstrom N."/>
        </authorList>
    </citation>
    <scope>NUCLEOTIDE SEQUENCE [LARGE SCALE GENOMIC DNA]</scope>
</reference>
<dbReference type="Gene3D" id="2.60.40.10">
    <property type="entry name" value="Immunoglobulins"/>
    <property type="match status" value="2"/>
</dbReference>
<feature type="domain" description="Ig-like" evidence="2">
    <location>
        <begin position="67"/>
        <end position="143"/>
    </location>
</feature>
<evidence type="ECO:0000313" key="4">
    <source>
        <dbReference type="Proteomes" id="UP000324832"/>
    </source>
</evidence>
<evidence type="ECO:0000313" key="3">
    <source>
        <dbReference type="EMBL" id="VVC98459.1"/>
    </source>
</evidence>
<dbReference type="PROSITE" id="PS50835">
    <property type="entry name" value="IG_LIKE"/>
    <property type="match status" value="1"/>
</dbReference>
<dbReference type="InterPro" id="IPR013098">
    <property type="entry name" value="Ig_I-set"/>
</dbReference>
<dbReference type="FunFam" id="2.60.40.10:FF:001452">
    <property type="entry name" value="Uncharacterized protein, isoform F"/>
    <property type="match status" value="1"/>
</dbReference>
<accession>A0A5E4QK95</accession>
<organism evidence="3 4">
    <name type="scientific">Leptidea sinapis</name>
    <dbReference type="NCBI Taxonomy" id="189913"/>
    <lineage>
        <taxon>Eukaryota</taxon>
        <taxon>Metazoa</taxon>
        <taxon>Ecdysozoa</taxon>
        <taxon>Arthropoda</taxon>
        <taxon>Hexapoda</taxon>
        <taxon>Insecta</taxon>
        <taxon>Pterygota</taxon>
        <taxon>Neoptera</taxon>
        <taxon>Endopterygota</taxon>
        <taxon>Lepidoptera</taxon>
        <taxon>Glossata</taxon>
        <taxon>Ditrysia</taxon>
        <taxon>Papilionoidea</taxon>
        <taxon>Pieridae</taxon>
        <taxon>Dismorphiinae</taxon>
        <taxon>Leptidea</taxon>
    </lineage>
</organism>
<dbReference type="InterPro" id="IPR003599">
    <property type="entry name" value="Ig_sub"/>
</dbReference>
<gene>
    <name evidence="3" type="ORF">LSINAPIS_LOCUS9538</name>
</gene>
<dbReference type="InterPro" id="IPR007110">
    <property type="entry name" value="Ig-like_dom"/>
</dbReference>
<dbReference type="Proteomes" id="UP000324832">
    <property type="component" value="Unassembled WGS sequence"/>
</dbReference>
<dbReference type="Pfam" id="PF00047">
    <property type="entry name" value="ig"/>
    <property type="match status" value="1"/>
</dbReference>
<keyword evidence="1" id="KW-1015">Disulfide bond</keyword>
<dbReference type="PANTHER" id="PTHR47633:SF3">
    <property type="entry name" value="STRIATED MUSCLE PREFERENTIALLY EXPRESSED PROTEIN KINASE"/>
    <property type="match status" value="1"/>
</dbReference>
<dbReference type="GO" id="GO:0004674">
    <property type="term" value="F:protein serine/threonine kinase activity"/>
    <property type="evidence" value="ECO:0007669"/>
    <property type="project" value="UniProtKB-KW"/>
</dbReference>
<dbReference type="Pfam" id="PF07679">
    <property type="entry name" value="I-set"/>
    <property type="match status" value="1"/>
</dbReference>
<dbReference type="SUPFAM" id="SSF48726">
    <property type="entry name" value="Immunoglobulin"/>
    <property type="match status" value="2"/>
</dbReference>
<dbReference type="InterPro" id="IPR036179">
    <property type="entry name" value="Ig-like_dom_sf"/>
</dbReference>
<proteinExistence type="predicted"/>
<name>A0A5E4QK95_9NEOP</name>
<dbReference type="SMART" id="SM00409">
    <property type="entry name" value="IG"/>
    <property type="match status" value="1"/>
</dbReference>
<protein>
    <recommendedName>
        <fullName evidence="2">Ig-like domain-containing protein</fullName>
    </recommendedName>
</protein>